<feature type="domain" description="FAD-binding FR-type" evidence="7">
    <location>
        <begin position="222"/>
        <end position="326"/>
    </location>
</feature>
<dbReference type="Proteomes" id="UP000728032">
    <property type="component" value="Unassembled WGS sequence"/>
</dbReference>
<dbReference type="CDD" id="cd06186">
    <property type="entry name" value="NOX_Duox_like_FAD_NADP"/>
    <property type="match status" value="1"/>
</dbReference>
<evidence type="ECO:0000313" key="8">
    <source>
        <dbReference type="EMBL" id="CAD7647273.1"/>
    </source>
</evidence>
<dbReference type="Gene3D" id="2.40.30.10">
    <property type="entry name" value="Translation factors"/>
    <property type="match status" value="1"/>
</dbReference>
<dbReference type="OrthoDB" id="167398at2759"/>
<dbReference type="Pfam" id="PF08022">
    <property type="entry name" value="FAD_binding_8"/>
    <property type="match status" value="1"/>
</dbReference>
<dbReference type="EMBL" id="CAJPVJ010002684">
    <property type="protein sequence ID" value="CAG2166650.1"/>
    <property type="molecule type" value="Genomic_DNA"/>
</dbReference>
<dbReference type="InterPro" id="IPR013121">
    <property type="entry name" value="Fe_red_NAD-bd_6"/>
</dbReference>
<dbReference type="InterPro" id="IPR017927">
    <property type="entry name" value="FAD-bd_FR_type"/>
</dbReference>
<evidence type="ECO:0000256" key="4">
    <source>
        <dbReference type="ARBA" id="ARBA00023002"/>
    </source>
</evidence>
<dbReference type="GO" id="GO:0043020">
    <property type="term" value="C:NADPH oxidase complex"/>
    <property type="evidence" value="ECO:0007669"/>
    <property type="project" value="TreeGrafter"/>
</dbReference>
<dbReference type="Pfam" id="PF08030">
    <property type="entry name" value="NAD_binding_6"/>
    <property type="match status" value="1"/>
</dbReference>
<keyword evidence="4" id="KW-0560">Oxidoreductase</keyword>
<dbReference type="GO" id="GO:0016175">
    <property type="term" value="F:superoxide-generating NAD(P)H oxidase activity"/>
    <property type="evidence" value="ECO:0007669"/>
    <property type="project" value="TreeGrafter"/>
</dbReference>
<dbReference type="SFLD" id="SFLDG01169">
    <property type="entry name" value="NADPH_oxidase_subgroup_(NOX)"/>
    <property type="match status" value="1"/>
</dbReference>
<evidence type="ECO:0000313" key="9">
    <source>
        <dbReference type="Proteomes" id="UP000728032"/>
    </source>
</evidence>
<dbReference type="InterPro" id="IPR039261">
    <property type="entry name" value="FNR_nucleotide-bd"/>
</dbReference>
<dbReference type="Gene3D" id="3.40.50.80">
    <property type="entry name" value="Nucleotide-binding domain of ferredoxin-NADP reductase (FNR) module"/>
    <property type="match status" value="1"/>
</dbReference>
<dbReference type="GO" id="GO:0006952">
    <property type="term" value="P:defense response"/>
    <property type="evidence" value="ECO:0007669"/>
    <property type="project" value="TreeGrafter"/>
</dbReference>
<dbReference type="PROSITE" id="PS51384">
    <property type="entry name" value="FAD_FR"/>
    <property type="match status" value="1"/>
</dbReference>
<dbReference type="PANTHER" id="PTHR11972:SF58">
    <property type="entry name" value="NADPH OXIDASE 5"/>
    <property type="match status" value="1"/>
</dbReference>
<sequence length="627" mass="72757">MTYIFLKLNWNYIRNNIQSVAFLLTLLLINLILFISRSIEYRAFGWLVMLARANGQCLNFMCAFIIACVCRKSITKLRSHGFSEYLPLDHYVYFHKLTGWAVVFYSLFHTAMHVVNFRALSKITTISWADFLFSTHLGIGWIGGAACLTGWILLALLVAMMIPAQPFMRRSGKFEVFYYSHLLYVPFYVCLFIHAPSFWMWFLCPLFVFCIEWVLRVSKSFVGDWGLTYIEQGVILPSRVIQLIVKRPLNFDFHPGDYVYVQIPNITNYEWHPLTISSAPEQSDIIWLHIRAVGEWTNRLYNYFNMEATVKASLTIDRHMSQINYREFMKENAENDGQNGSPMRRTKSSSAFNATSKHLLRGATVMVLPVPVDCNEYGCGRQALNEKKRNDVEMAASPVSKSSFTSLTQLKSAMRSMSEPNILKNAIILDRPLKVRLDGPYGSPSSHIFRTQHAILIATGIGVTPFASILQSIMLKYIEAKRSCPSCAHSWSDPIPPNVMKLRKVDFMWINRDHNSFEWFVSLLSELEKQQEEWHETERFLDIHMHITQGSVRQRKTSIPLEMRDRSESSTGLTWHKGRPDWNKFFKTMDNKKRGRITVFFCGRPDLARSLRLICSRFGFQFRKEIF</sequence>
<evidence type="ECO:0000256" key="2">
    <source>
        <dbReference type="ARBA" id="ARBA00022692"/>
    </source>
</evidence>
<comment type="subcellular location">
    <subcellularLocation>
        <location evidence="1">Membrane</location>
        <topology evidence="1">Multi-pass membrane protein</topology>
    </subcellularLocation>
</comment>
<organism evidence="8">
    <name type="scientific">Oppiella nova</name>
    <dbReference type="NCBI Taxonomy" id="334625"/>
    <lineage>
        <taxon>Eukaryota</taxon>
        <taxon>Metazoa</taxon>
        <taxon>Ecdysozoa</taxon>
        <taxon>Arthropoda</taxon>
        <taxon>Chelicerata</taxon>
        <taxon>Arachnida</taxon>
        <taxon>Acari</taxon>
        <taxon>Acariformes</taxon>
        <taxon>Sarcoptiformes</taxon>
        <taxon>Oribatida</taxon>
        <taxon>Brachypylina</taxon>
        <taxon>Oppioidea</taxon>
        <taxon>Oppiidae</taxon>
        <taxon>Oppiella</taxon>
    </lineage>
</organism>
<feature type="transmembrane region" description="Helical" evidence="6">
    <location>
        <begin position="45"/>
        <end position="70"/>
    </location>
</feature>
<keyword evidence="3 6" id="KW-1133">Transmembrane helix</keyword>
<evidence type="ECO:0000256" key="1">
    <source>
        <dbReference type="ARBA" id="ARBA00004141"/>
    </source>
</evidence>
<keyword evidence="2 6" id="KW-0812">Transmembrane</keyword>
<feature type="transmembrane region" description="Helical" evidence="6">
    <location>
        <begin position="176"/>
        <end position="194"/>
    </location>
</feature>
<dbReference type="AlphaFoldDB" id="A0A7R9LVH4"/>
<keyword evidence="5 6" id="KW-0472">Membrane</keyword>
<dbReference type="PANTHER" id="PTHR11972">
    <property type="entry name" value="NADPH OXIDASE"/>
    <property type="match status" value="1"/>
</dbReference>
<dbReference type="Pfam" id="PF01794">
    <property type="entry name" value="Ferric_reduct"/>
    <property type="match status" value="1"/>
</dbReference>
<dbReference type="SUPFAM" id="SSF52343">
    <property type="entry name" value="Ferredoxin reductase-like, C-terminal NADP-linked domain"/>
    <property type="match status" value="1"/>
</dbReference>
<evidence type="ECO:0000259" key="7">
    <source>
        <dbReference type="PROSITE" id="PS51384"/>
    </source>
</evidence>
<dbReference type="InterPro" id="IPR017938">
    <property type="entry name" value="Riboflavin_synthase-like_b-brl"/>
</dbReference>
<accession>A0A7R9LVH4</accession>
<dbReference type="InterPro" id="IPR050369">
    <property type="entry name" value="RBOH/FRE"/>
</dbReference>
<dbReference type="FunFam" id="2.40.30.10:FF:000056">
    <property type="entry name" value="NADPH oxidase 5"/>
    <property type="match status" value="1"/>
</dbReference>
<evidence type="ECO:0000256" key="3">
    <source>
        <dbReference type="ARBA" id="ARBA00022989"/>
    </source>
</evidence>
<evidence type="ECO:0000256" key="6">
    <source>
        <dbReference type="SAM" id="Phobius"/>
    </source>
</evidence>
<feature type="transmembrane region" description="Helical" evidence="6">
    <location>
        <begin position="139"/>
        <end position="164"/>
    </location>
</feature>
<dbReference type="InterPro" id="IPR013112">
    <property type="entry name" value="FAD-bd_8"/>
</dbReference>
<feature type="transmembrane region" description="Helical" evidence="6">
    <location>
        <begin position="20"/>
        <end position="39"/>
    </location>
</feature>
<name>A0A7R9LVH4_9ACAR</name>
<proteinExistence type="predicted"/>
<dbReference type="InterPro" id="IPR013130">
    <property type="entry name" value="Fe3_Rdtase_TM_dom"/>
</dbReference>
<keyword evidence="9" id="KW-1185">Reference proteome</keyword>
<dbReference type="EMBL" id="OC917509">
    <property type="protein sequence ID" value="CAD7647273.1"/>
    <property type="molecule type" value="Genomic_DNA"/>
</dbReference>
<protein>
    <recommendedName>
        <fullName evidence="7">FAD-binding FR-type domain-containing protein</fullName>
    </recommendedName>
</protein>
<dbReference type="SUPFAM" id="SSF63380">
    <property type="entry name" value="Riboflavin synthase domain-like"/>
    <property type="match status" value="1"/>
</dbReference>
<gene>
    <name evidence="8" type="ORF">ONB1V03_LOCUS6165</name>
</gene>
<feature type="transmembrane region" description="Helical" evidence="6">
    <location>
        <begin position="91"/>
        <end position="108"/>
    </location>
</feature>
<reference evidence="8" key="1">
    <citation type="submission" date="2020-11" db="EMBL/GenBank/DDBJ databases">
        <authorList>
            <person name="Tran Van P."/>
        </authorList>
    </citation>
    <scope>NUCLEOTIDE SEQUENCE</scope>
</reference>
<evidence type="ECO:0000256" key="5">
    <source>
        <dbReference type="ARBA" id="ARBA00023136"/>
    </source>
</evidence>
<dbReference type="GO" id="GO:0042554">
    <property type="term" value="P:superoxide anion generation"/>
    <property type="evidence" value="ECO:0007669"/>
    <property type="project" value="TreeGrafter"/>
</dbReference>